<keyword evidence="1" id="KW-0812">Transmembrane</keyword>
<feature type="transmembrane region" description="Helical" evidence="1">
    <location>
        <begin position="121"/>
        <end position="141"/>
    </location>
</feature>
<evidence type="ECO:0000313" key="3">
    <source>
        <dbReference type="Proteomes" id="UP000196531"/>
    </source>
</evidence>
<dbReference type="AlphaFoldDB" id="A0A1Y5FC37"/>
<keyword evidence="1" id="KW-1133">Transmembrane helix</keyword>
<protein>
    <submittedName>
        <fullName evidence="2">Uncharacterized protein</fullName>
    </submittedName>
</protein>
<sequence>MSKLNTGKDFTDFKTSNENRPETILRARVLDFVKNELNPSHTLVFTKLLCIQAFVGTLTLLFCPQFDMSLTNNYDLFHFFHHKFGALACMSLCGFIFIGSGAIFAAYLLKVEEIYKIKQTNNLYYFAISGLSILTFLVLGADIYLDLAAMWFLGAVVGGILMLNINKSIRFNLSRMA</sequence>
<reference evidence="3" key="1">
    <citation type="journal article" date="2017" name="Proc. Natl. Acad. Sci. U.S.A.">
        <title>Simulation of Deepwater Horizon oil plume reveals substrate specialization within a complex community of hydrocarbon-degraders.</title>
        <authorList>
            <person name="Hu P."/>
            <person name="Dubinsky E.A."/>
            <person name="Probst A.J."/>
            <person name="Wang J."/>
            <person name="Sieber C.M.K."/>
            <person name="Tom L.M."/>
            <person name="Gardinali P."/>
            <person name="Banfield J.F."/>
            <person name="Atlas R.M."/>
            <person name="Andersen G.L."/>
        </authorList>
    </citation>
    <scope>NUCLEOTIDE SEQUENCE [LARGE SCALE GENOMIC DNA]</scope>
</reference>
<evidence type="ECO:0000313" key="2">
    <source>
        <dbReference type="EMBL" id="OUR99693.1"/>
    </source>
</evidence>
<comment type="caution">
    <text evidence="2">The sequence shown here is derived from an EMBL/GenBank/DDBJ whole genome shotgun (WGS) entry which is preliminary data.</text>
</comment>
<keyword evidence="1" id="KW-0472">Membrane</keyword>
<accession>A0A1Y5FC37</accession>
<dbReference type="Proteomes" id="UP000196531">
    <property type="component" value="Unassembled WGS sequence"/>
</dbReference>
<proteinExistence type="predicted"/>
<feature type="transmembrane region" description="Helical" evidence="1">
    <location>
        <begin position="147"/>
        <end position="166"/>
    </location>
</feature>
<evidence type="ECO:0000256" key="1">
    <source>
        <dbReference type="SAM" id="Phobius"/>
    </source>
</evidence>
<feature type="transmembrane region" description="Helical" evidence="1">
    <location>
        <begin position="44"/>
        <end position="64"/>
    </location>
</feature>
<dbReference type="EMBL" id="MAAO01000002">
    <property type="protein sequence ID" value="OUR99693.1"/>
    <property type="molecule type" value="Genomic_DNA"/>
</dbReference>
<name>A0A1Y5FC37_9BACT</name>
<gene>
    <name evidence="2" type="ORF">A9Q84_01320</name>
</gene>
<feature type="transmembrane region" description="Helical" evidence="1">
    <location>
        <begin position="84"/>
        <end position="109"/>
    </location>
</feature>
<organism evidence="2 3">
    <name type="scientific">Halobacteriovorax marinus</name>
    <dbReference type="NCBI Taxonomy" id="97084"/>
    <lineage>
        <taxon>Bacteria</taxon>
        <taxon>Pseudomonadati</taxon>
        <taxon>Bdellovibrionota</taxon>
        <taxon>Bacteriovoracia</taxon>
        <taxon>Bacteriovoracales</taxon>
        <taxon>Halobacteriovoraceae</taxon>
        <taxon>Halobacteriovorax</taxon>
    </lineage>
</organism>